<sequence length="97" mass="10409">MSIVRHEGLQQITCDSCPAAFGETYADEDFGQMIADVKAARWLVRPVNAAAAARNDRSTQDLFGSAPRIAGGKAQQKFTHTCPACAKAARDQRGSLI</sequence>
<dbReference type="EMBL" id="RKST01000008">
    <property type="protein sequence ID" value="RUM97882.1"/>
    <property type="molecule type" value="Genomic_DNA"/>
</dbReference>
<reference evidence="1 2" key="1">
    <citation type="submission" date="2018-11" db="EMBL/GenBank/DDBJ databases">
        <title>Pseudaminobacter arsenicus sp. nov., an arsenic-resistant bacterium isolated from arsenic-rich aquifers.</title>
        <authorList>
            <person name="Mu Y."/>
        </authorList>
    </citation>
    <scope>NUCLEOTIDE SEQUENCE [LARGE SCALE GENOMIC DNA]</scope>
    <source>
        <strain evidence="1 2">CB3</strain>
    </source>
</reference>
<keyword evidence="2" id="KW-1185">Reference proteome</keyword>
<evidence type="ECO:0000313" key="1">
    <source>
        <dbReference type="EMBL" id="RUM97882.1"/>
    </source>
</evidence>
<accession>A0A432V6S3</accession>
<dbReference type="AlphaFoldDB" id="A0A432V6S3"/>
<proteinExistence type="predicted"/>
<comment type="caution">
    <text evidence="1">The sequence shown here is derived from an EMBL/GenBank/DDBJ whole genome shotgun (WGS) entry which is preliminary data.</text>
</comment>
<evidence type="ECO:0000313" key="2">
    <source>
        <dbReference type="Proteomes" id="UP000281647"/>
    </source>
</evidence>
<dbReference type="RefSeq" id="WP_128626753.1">
    <property type="nucleotide sequence ID" value="NZ_RKST01000008.1"/>
</dbReference>
<dbReference type="OrthoDB" id="8100969at2"/>
<name>A0A432V6S3_9HYPH</name>
<dbReference type="Proteomes" id="UP000281647">
    <property type="component" value="Unassembled WGS sequence"/>
</dbReference>
<organism evidence="1 2">
    <name type="scientific">Borborobacter arsenicus</name>
    <dbReference type="NCBI Taxonomy" id="1851146"/>
    <lineage>
        <taxon>Bacteria</taxon>
        <taxon>Pseudomonadati</taxon>
        <taxon>Pseudomonadota</taxon>
        <taxon>Alphaproteobacteria</taxon>
        <taxon>Hyphomicrobiales</taxon>
        <taxon>Phyllobacteriaceae</taxon>
        <taxon>Borborobacter</taxon>
    </lineage>
</organism>
<protein>
    <submittedName>
        <fullName evidence="1">Uncharacterized protein</fullName>
    </submittedName>
</protein>
<gene>
    <name evidence="1" type="ORF">EET67_09690</name>
</gene>